<protein>
    <submittedName>
        <fullName evidence="2">Uncharacterized protein</fullName>
    </submittedName>
</protein>
<evidence type="ECO:0000313" key="3">
    <source>
        <dbReference type="Proteomes" id="UP001596011"/>
    </source>
</evidence>
<evidence type="ECO:0000256" key="1">
    <source>
        <dbReference type="SAM" id="MobiDB-lite"/>
    </source>
</evidence>
<accession>A0ABV9HJI8</accession>
<proteinExistence type="predicted"/>
<name>A0ABV9HJI8_9MICO</name>
<sequence>MSRTLGHSSIPGGPQVRSERSGLRLEAEATGDDGDTAVGVTVTFTETEGDPVDTTRTPISQIWLKNGRVVGAGSDVWSDPAEDLQVGAEGKVSTTVPLEPDSTCLEDPEAGLPSGKYVLYVLTELDPGSGGDRQFMSVEVSSEYVIGG</sequence>
<dbReference type="EMBL" id="JBHSFI010000004">
    <property type="protein sequence ID" value="MFC4629296.1"/>
    <property type="molecule type" value="Genomic_DNA"/>
</dbReference>
<dbReference type="RefSeq" id="WP_377136232.1">
    <property type="nucleotide sequence ID" value="NZ_JBHSFI010000004.1"/>
</dbReference>
<reference evidence="3" key="1">
    <citation type="journal article" date="2019" name="Int. J. Syst. Evol. Microbiol.">
        <title>The Global Catalogue of Microorganisms (GCM) 10K type strain sequencing project: providing services to taxonomists for standard genome sequencing and annotation.</title>
        <authorList>
            <consortium name="The Broad Institute Genomics Platform"/>
            <consortium name="The Broad Institute Genome Sequencing Center for Infectious Disease"/>
            <person name="Wu L."/>
            <person name="Ma J."/>
        </authorList>
    </citation>
    <scope>NUCLEOTIDE SEQUENCE [LARGE SCALE GENOMIC DNA]</scope>
    <source>
        <strain evidence="3">CCUG 42722</strain>
    </source>
</reference>
<dbReference type="Proteomes" id="UP001596011">
    <property type="component" value="Unassembled WGS sequence"/>
</dbReference>
<keyword evidence="3" id="KW-1185">Reference proteome</keyword>
<comment type="caution">
    <text evidence="2">The sequence shown here is derived from an EMBL/GenBank/DDBJ whole genome shotgun (WGS) entry which is preliminary data.</text>
</comment>
<organism evidence="2 3">
    <name type="scientific">Promicromonospora alba</name>
    <dbReference type="NCBI Taxonomy" id="1616110"/>
    <lineage>
        <taxon>Bacteria</taxon>
        <taxon>Bacillati</taxon>
        <taxon>Actinomycetota</taxon>
        <taxon>Actinomycetes</taxon>
        <taxon>Micrococcales</taxon>
        <taxon>Promicromonosporaceae</taxon>
        <taxon>Promicromonospora</taxon>
    </lineage>
</organism>
<feature type="region of interest" description="Disordered" evidence="1">
    <location>
        <begin position="1"/>
        <end position="37"/>
    </location>
</feature>
<evidence type="ECO:0000313" key="2">
    <source>
        <dbReference type="EMBL" id="MFC4629296.1"/>
    </source>
</evidence>
<feature type="compositionally biased region" description="Basic and acidic residues" evidence="1">
    <location>
        <begin position="17"/>
        <end position="27"/>
    </location>
</feature>
<gene>
    <name evidence="2" type="ORF">ACFO6V_13720</name>
</gene>